<reference evidence="2" key="2">
    <citation type="journal article" date="2015" name="Data Brief">
        <title>Shoot transcriptome of the giant reed, Arundo donax.</title>
        <authorList>
            <person name="Barrero R.A."/>
            <person name="Guerrero F.D."/>
            <person name="Moolhuijzen P."/>
            <person name="Goolsby J.A."/>
            <person name="Tidwell J."/>
            <person name="Bellgard S.E."/>
            <person name="Bellgard M.I."/>
        </authorList>
    </citation>
    <scope>NUCLEOTIDE SEQUENCE</scope>
    <source>
        <tissue evidence="2">Shoot tissue taken approximately 20 cm above the soil surface</tissue>
    </source>
</reference>
<dbReference type="Gene3D" id="1.20.120.1770">
    <property type="match status" value="1"/>
</dbReference>
<dbReference type="AlphaFoldDB" id="A0A0A9H1W0"/>
<protein>
    <recommendedName>
        <fullName evidence="3">Transmembrane protein</fullName>
    </recommendedName>
</protein>
<sequence>MAAAPAVRFPVYGVVRLLGAAAAAAILVWAVHFRGGMVLSSSVEDKLLIFNLFWPTKQCQEPRN</sequence>
<organism evidence="2">
    <name type="scientific">Arundo donax</name>
    <name type="common">Giant reed</name>
    <name type="synonym">Donax arundinaceus</name>
    <dbReference type="NCBI Taxonomy" id="35708"/>
    <lineage>
        <taxon>Eukaryota</taxon>
        <taxon>Viridiplantae</taxon>
        <taxon>Streptophyta</taxon>
        <taxon>Embryophyta</taxon>
        <taxon>Tracheophyta</taxon>
        <taxon>Spermatophyta</taxon>
        <taxon>Magnoliopsida</taxon>
        <taxon>Liliopsida</taxon>
        <taxon>Poales</taxon>
        <taxon>Poaceae</taxon>
        <taxon>PACMAD clade</taxon>
        <taxon>Arundinoideae</taxon>
        <taxon>Arundineae</taxon>
        <taxon>Arundo</taxon>
    </lineage>
</organism>
<proteinExistence type="predicted"/>
<dbReference type="EMBL" id="GBRH01167149">
    <property type="protein sequence ID" value="JAE30747.1"/>
    <property type="molecule type" value="Transcribed_RNA"/>
</dbReference>
<evidence type="ECO:0000256" key="1">
    <source>
        <dbReference type="SAM" id="Phobius"/>
    </source>
</evidence>
<keyword evidence="1" id="KW-0812">Transmembrane</keyword>
<evidence type="ECO:0000313" key="2">
    <source>
        <dbReference type="EMBL" id="JAE30747.1"/>
    </source>
</evidence>
<accession>A0A0A9H1W0</accession>
<keyword evidence="1" id="KW-0472">Membrane</keyword>
<evidence type="ECO:0008006" key="3">
    <source>
        <dbReference type="Google" id="ProtNLM"/>
    </source>
</evidence>
<keyword evidence="1" id="KW-1133">Transmembrane helix</keyword>
<reference evidence="2" key="1">
    <citation type="submission" date="2014-09" db="EMBL/GenBank/DDBJ databases">
        <authorList>
            <person name="Magalhaes I.L.F."/>
            <person name="Oliveira U."/>
            <person name="Santos F.R."/>
            <person name="Vidigal T.H.D.A."/>
            <person name="Brescovit A.D."/>
            <person name="Santos A.J."/>
        </authorList>
    </citation>
    <scope>NUCLEOTIDE SEQUENCE</scope>
    <source>
        <tissue evidence="2">Shoot tissue taken approximately 20 cm above the soil surface</tissue>
    </source>
</reference>
<feature type="transmembrane region" description="Helical" evidence="1">
    <location>
        <begin position="12"/>
        <end position="31"/>
    </location>
</feature>
<name>A0A0A9H1W0_ARUDO</name>